<gene>
    <name evidence="2" type="ORF">DVA86_27870</name>
</gene>
<dbReference type="EMBL" id="CP031320">
    <property type="protein sequence ID" value="AXK35875.1"/>
    <property type="molecule type" value="Genomic_DNA"/>
</dbReference>
<reference evidence="2 3" key="1">
    <citation type="submission" date="2018-07" db="EMBL/GenBank/DDBJ databases">
        <title>Draft genome of the type strain Streptomyces armeniacus ATCC 15676.</title>
        <authorList>
            <person name="Labana P."/>
            <person name="Gosse J.T."/>
            <person name="Boddy C.N."/>
        </authorList>
    </citation>
    <scope>NUCLEOTIDE SEQUENCE [LARGE SCALE GENOMIC DNA]</scope>
    <source>
        <strain evidence="2 3">ATCC 15676</strain>
    </source>
</reference>
<dbReference type="Proteomes" id="UP000254425">
    <property type="component" value="Chromosome"/>
</dbReference>
<dbReference type="AlphaFoldDB" id="A0A345XW59"/>
<dbReference type="KEGG" id="sarm:DVA86_27870"/>
<name>A0A345XW59_9ACTN</name>
<protein>
    <submittedName>
        <fullName evidence="2">Uncharacterized protein</fullName>
    </submittedName>
</protein>
<evidence type="ECO:0000256" key="1">
    <source>
        <dbReference type="SAM" id="MobiDB-lite"/>
    </source>
</evidence>
<sequence length="98" mass="10361">MPEPIARAHSIAAALATSGLEPRVIRQRDSLRVEVDAPESLSRSGWSAVLAALRRGDDFGHEATAQGAVLWSLVRAEPSLPDSDLGEGHPEEGSNGTH</sequence>
<accession>A0A345XW59</accession>
<dbReference type="RefSeq" id="WP_208882380.1">
    <property type="nucleotide sequence ID" value="NZ_CP031320.1"/>
</dbReference>
<keyword evidence="3" id="KW-1185">Reference proteome</keyword>
<feature type="region of interest" description="Disordered" evidence="1">
    <location>
        <begin position="79"/>
        <end position="98"/>
    </location>
</feature>
<organism evidence="2 3">
    <name type="scientific">Streptomyces armeniacus</name>
    <dbReference type="NCBI Taxonomy" id="83291"/>
    <lineage>
        <taxon>Bacteria</taxon>
        <taxon>Bacillati</taxon>
        <taxon>Actinomycetota</taxon>
        <taxon>Actinomycetes</taxon>
        <taxon>Kitasatosporales</taxon>
        <taxon>Streptomycetaceae</taxon>
        <taxon>Streptomyces</taxon>
    </lineage>
</organism>
<evidence type="ECO:0000313" key="2">
    <source>
        <dbReference type="EMBL" id="AXK35875.1"/>
    </source>
</evidence>
<proteinExistence type="predicted"/>
<evidence type="ECO:0000313" key="3">
    <source>
        <dbReference type="Proteomes" id="UP000254425"/>
    </source>
</evidence>